<dbReference type="AlphaFoldDB" id="G2EEG2"/>
<evidence type="ECO:0008006" key="3">
    <source>
        <dbReference type="Google" id="ProtNLM"/>
    </source>
</evidence>
<dbReference type="RefSeq" id="WP_008637774.1">
    <property type="nucleotide sequence ID" value="NZ_AFXZ01000034.1"/>
</dbReference>
<evidence type="ECO:0000313" key="1">
    <source>
        <dbReference type="EMBL" id="EGV43187.1"/>
    </source>
</evidence>
<protein>
    <recommendedName>
        <fullName evidence="3">Lipoprotein</fullName>
    </recommendedName>
</protein>
<organism evidence="1 2">
    <name type="scientific">Bizionia argentinensis JUB59</name>
    <dbReference type="NCBI Taxonomy" id="1046627"/>
    <lineage>
        <taxon>Bacteria</taxon>
        <taxon>Pseudomonadati</taxon>
        <taxon>Bacteroidota</taxon>
        <taxon>Flavobacteriia</taxon>
        <taxon>Flavobacteriales</taxon>
        <taxon>Flavobacteriaceae</taxon>
        <taxon>Bizionia</taxon>
    </lineage>
</organism>
<evidence type="ECO:0000313" key="2">
    <source>
        <dbReference type="Proteomes" id="UP000003730"/>
    </source>
</evidence>
<gene>
    <name evidence="1" type="ORF">BZARG_1063</name>
</gene>
<dbReference type="PATRIC" id="fig|1046627.3.peg.1907"/>
<comment type="caution">
    <text evidence="1">The sequence shown here is derived from an EMBL/GenBank/DDBJ whole genome shotgun (WGS) entry which is preliminary data.</text>
</comment>
<dbReference type="OrthoDB" id="1426499at2"/>
<keyword evidence="2" id="KW-1185">Reference proteome</keyword>
<dbReference type="PROSITE" id="PS51257">
    <property type="entry name" value="PROKAR_LIPOPROTEIN"/>
    <property type="match status" value="1"/>
</dbReference>
<accession>G2EEG2</accession>
<dbReference type="EMBL" id="AFXZ01000034">
    <property type="protein sequence ID" value="EGV43187.1"/>
    <property type="molecule type" value="Genomic_DNA"/>
</dbReference>
<reference evidence="1 2" key="1">
    <citation type="journal article" date="2008" name="Int. J. Syst. Evol. Microbiol.">
        <title>Bizionia argentinensis sp. nov., isolated from surface marine water in Antarctica.</title>
        <authorList>
            <person name="Bercovich A."/>
            <person name="Vazquez S.C."/>
            <person name="Yankilevich P."/>
            <person name="Coria S.H."/>
            <person name="Foti M."/>
            <person name="Hernandez E."/>
            <person name="Vidal A."/>
            <person name="Ruberto L."/>
            <person name="Melo C."/>
            <person name="Marenssi S."/>
            <person name="Criscuolo M."/>
            <person name="Memoli M."/>
            <person name="Arguelles M."/>
            <person name="Mac Cormack W.P."/>
        </authorList>
    </citation>
    <scope>NUCLEOTIDE SEQUENCE [LARGE SCALE GENOMIC DNA]</scope>
    <source>
        <strain evidence="1 2">JUB59</strain>
    </source>
</reference>
<proteinExistence type="predicted"/>
<dbReference type="Proteomes" id="UP000003730">
    <property type="component" value="Unassembled WGS sequence"/>
</dbReference>
<dbReference type="eggNOG" id="ENOG502ZB2C">
    <property type="taxonomic scope" value="Bacteria"/>
</dbReference>
<name>G2EEG2_9FLAO</name>
<sequence length="328" mass="38240">MKIIILSGICMLILLLVTTGCARLAGGVSKKKAASNLEAYLQREYKGKLTFSDLNRFFNAATMNPNMFTVLIYDKQIPEVEFYTRIDVKKILINDTLYTTENLTFNDLYKEAVKRYETKQAIRADFKNEIPEIDFTLGTIYLNFNDDLSPENLENVITRFIDRLNQSFEELNDAYKFNILIKTPDYPEGFIDVPLEVDDNKWHAEPFMLSENFGGFEALKTKIEIRLQAKLDSSYPHFKINMYKKVYLDKSSLSKGAWVQYLDDKRVVNNDKGKYVNPQKGIYVTYFDLESEFIYRGEMLTEENDKTSYETELRRIIEAIEEEGIRAN</sequence>